<dbReference type="EMBL" id="UIVT01000001">
    <property type="protein sequence ID" value="SVP88711.1"/>
    <property type="molecule type" value="Genomic_DNA"/>
</dbReference>
<sequence length="116" mass="13624">MVFKIKELGYLLKPGEKFTNEEDCIDDININTKSEIYLINSMSHLINQFLFLILIITKIEEKLNEMELKLNDKNWIETLTIIGNTIPQNNNLTLNQQFNELAYEFIKIGLNNFKVI</sequence>
<protein>
    <submittedName>
        <fullName evidence="1">Uncharacterized protein</fullName>
    </submittedName>
</protein>
<proteinExistence type="predicted"/>
<accession>A0A3B0MUF5</accession>
<evidence type="ECO:0000313" key="1">
    <source>
        <dbReference type="EMBL" id="SVP88711.1"/>
    </source>
</evidence>
<gene>
    <name evidence="1" type="ORF">TAT_000056700</name>
</gene>
<dbReference type="VEuPathDB" id="PiroplasmaDB:TA20245"/>
<organism evidence="1">
    <name type="scientific">Theileria annulata</name>
    <dbReference type="NCBI Taxonomy" id="5874"/>
    <lineage>
        <taxon>Eukaryota</taxon>
        <taxon>Sar</taxon>
        <taxon>Alveolata</taxon>
        <taxon>Apicomplexa</taxon>
        <taxon>Aconoidasida</taxon>
        <taxon>Piroplasmida</taxon>
        <taxon>Theileriidae</taxon>
        <taxon>Theileria</taxon>
    </lineage>
</organism>
<dbReference type="AlphaFoldDB" id="A0A3B0MUF5"/>
<name>A0A3B0MUF5_THEAN</name>
<reference evidence="1" key="1">
    <citation type="submission" date="2018-07" db="EMBL/GenBank/DDBJ databases">
        <authorList>
            <person name="Quirk P.G."/>
            <person name="Krulwich T.A."/>
        </authorList>
    </citation>
    <scope>NUCLEOTIDE SEQUENCE</scope>
    <source>
        <strain evidence="1">Anand</strain>
    </source>
</reference>